<dbReference type="Proteomes" id="UP001141327">
    <property type="component" value="Unassembled WGS sequence"/>
</dbReference>
<gene>
    <name evidence="2" type="ORF">PAPYR_532</name>
</gene>
<feature type="compositionally biased region" description="Polar residues" evidence="1">
    <location>
        <begin position="52"/>
        <end position="71"/>
    </location>
</feature>
<organism evidence="2 3">
    <name type="scientific">Paratrimastix pyriformis</name>
    <dbReference type="NCBI Taxonomy" id="342808"/>
    <lineage>
        <taxon>Eukaryota</taxon>
        <taxon>Metamonada</taxon>
        <taxon>Preaxostyla</taxon>
        <taxon>Paratrimastigidae</taxon>
        <taxon>Paratrimastix</taxon>
    </lineage>
</organism>
<feature type="compositionally biased region" description="Basic and acidic residues" evidence="1">
    <location>
        <begin position="745"/>
        <end position="761"/>
    </location>
</feature>
<dbReference type="SUPFAM" id="SSF52047">
    <property type="entry name" value="RNI-like"/>
    <property type="match status" value="1"/>
</dbReference>
<evidence type="ECO:0000313" key="3">
    <source>
        <dbReference type="Proteomes" id="UP001141327"/>
    </source>
</evidence>
<proteinExistence type="predicted"/>
<sequence>MKADRCAGGAAGITTGIPICRQRRNQASSACRSRVDSGLLSLLNRNHQMGQAVTNDHSSTQLSPINNQQDQHLSEQDPNRAYHSFGETPHDLWERLPRELLPAIVEASPRPELCYIQLLGLSHAIRSSIRVTLHNLCFKSDHLMPDLTADSMAALVGPCRNLWTLSFPISNGCNDIANAARAAWVDETFGGHTQLAVLKNLPLLPESDVERILSHLPGLVELTVSPDLYVSTRLLAALARSCPGLQVLRCSLSPKFQPDFAAALAPLSGVLNELDLWADSSLDESLAALVGSLSAVTSLKLPRCPPAALAPIASHLTSLKLSSDLGKESDLSGLWLCRLETLALHLADFALSQLNLPPNQTTLRRFTLTLDCLNVEDAPSLMAVLRAMPHLTHLDLFVGWTNCARSALLPPDLVGRLECLAFGLQGGRESDPVCIASSRLRELTVFLPMGDQLASLQCPQLRILKAPIQSLAEVAPMPNLEVAVFRGLHPTADPAWLLAESSPSPRLRVLCGVRLTRPDLLARLLCACASSLVHLQAFLSMDATELPNPLVLRLPGQLEHLDLHIESGHRRSPDLQVEAPGLLSLSLTLADHADLPSARVRLQHCPHLARFRLRSRTAFSLQTDDVMMQPRRLYLLDGGIESASLFDLLTRHGARLRTLTINVEAMDDDSWMPLMVALYGLPRLTGLILLGFPETAPFVLLASPQLRSLDLRTLLPPAGSRRRWPSPSMRLSPTPVSGSPRPRRRGDGDAATKPHHWDDRCGQSAGFADPTCGPSRRGNSEWRGVKTGIWWGPWLPRLPYLHLCVVACLPPAANALVDELPRGLDKGDQGIGGDGGCGCFSQGRDTPGTASRSLQAAVRLIWTMAKQNSWLTEALKAHPESQELVTFLLKVEAGNAERRRTGKPQKPVEIPRKISRQVADLLDDGEGAVLRDSYLQAWNALSLMISTRCCCVWRRTIPGPRLQNVLHLMDVPPKFAFVIAGFIDAHFPVPAPAVPAPAVPAPAVPDPVARNVEVAYLRSSFCKGAVESSFVVATGMTIGELRAQHENQMIFVPNENPTADSLGIAPADIELVRPSTHYVLAEPFTLYTFMVDAQPYIPRQRRGGSLRCTLRLLATEQNFRGSIFHPPDHYLVRVAIPDARREEQLAAFRQIFSAAAGFALPPSPIFSEPFPRCGPLPPSIFSYLPPARGEPRFSLGRQSADDEARSVTLHPATPIVFEDFGTLTQQGVRLSCVQLVSPIAASVWSQVVIALGGLPRLTHLTLNVRDAPSPLSLAYPHGRYHMSPSPKIQHVAFSCSERGKNKKERNLSDQINTGWVWEGRHQ</sequence>
<name>A0ABQ8UVV6_9EUKA</name>
<dbReference type="Gene3D" id="3.80.10.10">
    <property type="entry name" value="Ribonuclease Inhibitor"/>
    <property type="match status" value="1"/>
</dbReference>
<reference evidence="2" key="1">
    <citation type="journal article" date="2022" name="bioRxiv">
        <title>Genomics of Preaxostyla Flagellates Illuminates Evolutionary Transitions and the Path Towards Mitochondrial Loss.</title>
        <authorList>
            <person name="Novak L.V.F."/>
            <person name="Treitli S.C."/>
            <person name="Pyrih J."/>
            <person name="Halakuc P."/>
            <person name="Pipaliya S.V."/>
            <person name="Vacek V."/>
            <person name="Brzon O."/>
            <person name="Soukal P."/>
            <person name="Eme L."/>
            <person name="Dacks J.B."/>
            <person name="Karnkowska A."/>
            <person name="Elias M."/>
            <person name="Hampl V."/>
        </authorList>
    </citation>
    <scope>NUCLEOTIDE SEQUENCE</scope>
    <source>
        <strain evidence="2">RCP-MX</strain>
    </source>
</reference>
<protein>
    <recommendedName>
        <fullName evidence="4">F-box domain-containing protein</fullName>
    </recommendedName>
</protein>
<feature type="region of interest" description="Disordered" evidence="1">
    <location>
        <begin position="52"/>
        <end position="86"/>
    </location>
</feature>
<evidence type="ECO:0008006" key="4">
    <source>
        <dbReference type="Google" id="ProtNLM"/>
    </source>
</evidence>
<accession>A0ABQ8UVV6</accession>
<evidence type="ECO:0000313" key="2">
    <source>
        <dbReference type="EMBL" id="KAJ4462558.1"/>
    </source>
</evidence>
<feature type="region of interest" description="Disordered" evidence="1">
    <location>
        <begin position="720"/>
        <end position="779"/>
    </location>
</feature>
<keyword evidence="3" id="KW-1185">Reference proteome</keyword>
<evidence type="ECO:0000256" key="1">
    <source>
        <dbReference type="SAM" id="MobiDB-lite"/>
    </source>
</evidence>
<comment type="caution">
    <text evidence="2">The sequence shown here is derived from an EMBL/GenBank/DDBJ whole genome shotgun (WGS) entry which is preliminary data.</text>
</comment>
<dbReference type="InterPro" id="IPR032675">
    <property type="entry name" value="LRR_dom_sf"/>
</dbReference>
<dbReference type="EMBL" id="JAPMOS010000002">
    <property type="protein sequence ID" value="KAJ4462558.1"/>
    <property type="molecule type" value="Genomic_DNA"/>
</dbReference>